<evidence type="ECO:0000313" key="9">
    <source>
        <dbReference type="Proteomes" id="UP000007305"/>
    </source>
</evidence>
<dbReference type="STRING" id="4577.K7U6C1"/>
<feature type="transmembrane region" description="Helical" evidence="5">
    <location>
        <begin position="12"/>
        <end position="42"/>
    </location>
</feature>
<keyword evidence="5" id="KW-0472">Membrane</keyword>
<organism evidence="7">
    <name type="scientific">Zea mays</name>
    <name type="common">Maize</name>
    <dbReference type="NCBI Taxonomy" id="4577"/>
    <lineage>
        <taxon>Eukaryota</taxon>
        <taxon>Viridiplantae</taxon>
        <taxon>Streptophyta</taxon>
        <taxon>Embryophyta</taxon>
        <taxon>Tracheophyta</taxon>
        <taxon>Spermatophyta</taxon>
        <taxon>Magnoliopsida</taxon>
        <taxon>Liliopsida</taxon>
        <taxon>Poales</taxon>
        <taxon>Poaceae</taxon>
        <taxon>PACMAD clade</taxon>
        <taxon>Panicoideae</taxon>
        <taxon>Andropogonodae</taxon>
        <taxon>Andropogoneae</taxon>
        <taxon>Tripsacinae</taxon>
        <taxon>Zea</taxon>
    </lineage>
</organism>
<dbReference type="HOGENOM" id="CLU_013137_15_5_1"/>
<keyword evidence="1" id="KW-0479">Metal-binding</keyword>
<name>K7U6C1_MAIZE</name>
<dbReference type="GO" id="GO:0061630">
    <property type="term" value="F:ubiquitin protein ligase activity"/>
    <property type="evidence" value="ECO:0000318"/>
    <property type="project" value="GO_Central"/>
</dbReference>
<keyword evidence="9" id="KW-1185">Reference proteome</keyword>
<reference evidence="9" key="1">
    <citation type="journal article" date="2009" name="Science">
        <title>The B73 maize genome: complexity, diversity, and dynamics.</title>
        <authorList>
            <person name="Schnable P.S."/>
            <person name="Ware D."/>
            <person name="Fulton R.S."/>
            <person name="Stein J.C."/>
            <person name="Wei F."/>
            <person name="Pasternak S."/>
            <person name="Liang C."/>
            <person name="Zhang J."/>
            <person name="Fulton L."/>
            <person name="Graves T.A."/>
            <person name="Minx P."/>
            <person name="Reily A.D."/>
            <person name="Courtney L."/>
            <person name="Kruchowski S.S."/>
            <person name="Tomlinson C."/>
            <person name="Strong C."/>
            <person name="Delehaunty K."/>
            <person name="Fronick C."/>
            <person name="Courtney B."/>
            <person name="Rock S.M."/>
            <person name="Belter E."/>
            <person name="Du F."/>
            <person name="Kim K."/>
            <person name="Abbott R.M."/>
            <person name="Cotton M."/>
            <person name="Levy A."/>
            <person name="Marchetto P."/>
            <person name="Ochoa K."/>
            <person name="Jackson S.M."/>
            <person name="Gillam B."/>
            <person name="Chen W."/>
            <person name="Yan L."/>
            <person name="Higginbotham J."/>
            <person name="Cardenas M."/>
            <person name="Waligorski J."/>
            <person name="Applebaum E."/>
            <person name="Phelps L."/>
            <person name="Falcone J."/>
            <person name="Kanchi K."/>
            <person name="Thane T."/>
            <person name="Scimone A."/>
            <person name="Thane N."/>
            <person name="Henke J."/>
            <person name="Wang T."/>
            <person name="Ruppert J."/>
            <person name="Shah N."/>
            <person name="Rotter K."/>
            <person name="Hodges J."/>
            <person name="Ingenthron E."/>
            <person name="Cordes M."/>
            <person name="Kohlberg S."/>
            <person name="Sgro J."/>
            <person name="Delgado B."/>
            <person name="Mead K."/>
            <person name="Chinwalla A."/>
            <person name="Leonard S."/>
            <person name="Crouse K."/>
            <person name="Collura K."/>
            <person name="Kudrna D."/>
            <person name="Currie J."/>
            <person name="He R."/>
            <person name="Angelova A."/>
            <person name="Rajasekar S."/>
            <person name="Mueller T."/>
            <person name="Lomeli R."/>
            <person name="Scara G."/>
            <person name="Ko A."/>
            <person name="Delaney K."/>
            <person name="Wissotski M."/>
            <person name="Lopez G."/>
            <person name="Campos D."/>
            <person name="Braidotti M."/>
            <person name="Ashley E."/>
            <person name="Golser W."/>
            <person name="Kim H."/>
            <person name="Lee S."/>
            <person name="Lin J."/>
            <person name="Dujmic Z."/>
            <person name="Kim W."/>
            <person name="Talag J."/>
            <person name="Zuccolo A."/>
            <person name="Fan C."/>
            <person name="Sebastian A."/>
            <person name="Kramer M."/>
            <person name="Spiegel L."/>
            <person name="Nascimento L."/>
            <person name="Zutavern T."/>
            <person name="Miller B."/>
            <person name="Ambroise C."/>
            <person name="Muller S."/>
            <person name="Spooner W."/>
            <person name="Narechania A."/>
            <person name="Ren L."/>
            <person name="Wei S."/>
            <person name="Kumari S."/>
            <person name="Faga B."/>
            <person name="Levy M.J."/>
            <person name="McMahan L."/>
            <person name="Van Buren P."/>
            <person name="Vaughn M.W."/>
            <person name="Ying K."/>
            <person name="Yeh C.-T."/>
            <person name="Emrich S.J."/>
            <person name="Jia Y."/>
            <person name="Kalyanaraman A."/>
            <person name="Hsia A.-P."/>
            <person name="Barbazuk W.B."/>
            <person name="Baucom R.S."/>
            <person name="Brutnell T.P."/>
            <person name="Carpita N.C."/>
            <person name="Chaparro C."/>
            <person name="Chia J.-M."/>
            <person name="Deragon J.-M."/>
            <person name="Estill J.C."/>
            <person name="Fu Y."/>
            <person name="Jeddeloh J.A."/>
            <person name="Han Y."/>
            <person name="Lee H."/>
            <person name="Li P."/>
            <person name="Lisch D.R."/>
            <person name="Liu S."/>
            <person name="Liu Z."/>
            <person name="Nagel D.H."/>
            <person name="McCann M.C."/>
            <person name="SanMiguel P."/>
            <person name="Myers A.M."/>
            <person name="Nettleton D."/>
            <person name="Nguyen J."/>
            <person name="Penning B.W."/>
            <person name="Ponnala L."/>
            <person name="Schneider K.L."/>
            <person name="Schwartz D.C."/>
            <person name="Sharma A."/>
            <person name="Soderlund C."/>
            <person name="Springer N.M."/>
            <person name="Sun Q."/>
            <person name="Wang H."/>
            <person name="Waterman M."/>
            <person name="Westerman R."/>
            <person name="Wolfgruber T.K."/>
            <person name="Yang L."/>
            <person name="Yu Y."/>
            <person name="Zhang L."/>
            <person name="Zhou S."/>
            <person name="Zhu Q."/>
            <person name="Bennetzen J.L."/>
            <person name="Dawe R.K."/>
            <person name="Jiang J."/>
            <person name="Jiang N."/>
            <person name="Presting G.G."/>
            <person name="Wessler S.R."/>
            <person name="Aluru S."/>
            <person name="Martienssen R.A."/>
            <person name="Clifton S.W."/>
            <person name="McCombie W.R."/>
            <person name="Wing R.A."/>
            <person name="Wilson R.K."/>
        </authorList>
    </citation>
    <scope>NUCLEOTIDE SEQUENCE [LARGE SCALE GENOMIC DNA]</scope>
    <source>
        <strain evidence="9">cv. B73</strain>
    </source>
</reference>
<evidence type="ECO:0000256" key="3">
    <source>
        <dbReference type="ARBA" id="ARBA00022833"/>
    </source>
</evidence>
<gene>
    <name evidence="7" type="ORF">ZEAMMB73_Zm00001d052342</name>
</gene>
<dbReference type="ExpressionAtlas" id="K7U6C1">
    <property type="expression patterns" value="baseline"/>
</dbReference>
<dbReference type="OMA" id="LPGCAHM"/>
<dbReference type="SMART" id="SM00184">
    <property type="entry name" value="RING"/>
    <property type="match status" value="1"/>
</dbReference>
<dbReference type="EnsemblPlants" id="Zm00001eb195260_T001">
    <property type="protein sequence ID" value="Zm00001eb195260_P001"/>
    <property type="gene ID" value="Zm00001eb195260"/>
</dbReference>
<dbReference type="EMBL" id="CM000780">
    <property type="protein sequence ID" value="AQK57010.1"/>
    <property type="molecule type" value="Genomic_DNA"/>
</dbReference>
<dbReference type="Proteomes" id="UP000007305">
    <property type="component" value="Chromosome 4"/>
</dbReference>
<accession>K7U6C1</accession>
<evidence type="ECO:0000313" key="8">
    <source>
        <dbReference type="EnsemblPlants" id="Zm00001eb195260_P001"/>
    </source>
</evidence>
<feature type="domain" description="RING-type" evidence="6">
    <location>
        <begin position="94"/>
        <end position="136"/>
    </location>
</feature>
<evidence type="ECO:0000256" key="1">
    <source>
        <dbReference type="ARBA" id="ARBA00022723"/>
    </source>
</evidence>
<dbReference type="InterPro" id="IPR013083">
    <property type="entry name" value="Znf_RING/FYVE/PHD"/>
</dbReference>
<keyword evidence="2 4" id="KW-0863">Zinc-finger</keyword>
<dbReference type="PANTHER" id="PTHR45798:SF92">
    <property type="entry name" value="RING-TYPE DOMAIN-CONTAINING PROTEIN"/>
    <property type="match status" value="1"/>
</dbReference>
<dbReference type="Pfam" id="PF13639">
    <property type="entry name" value="zf-RING_2"/>
    <property type="match status" value="1"/>
</dbReference>
<protein>
    <submittedName>
        <fullName evidence="7">Putative RING zinc finger domain superfamily protein</fullName>
    </submittedName>
</protein>
<dbReference type="PROSITE" id="PS50089">
    <property type="entry name" value="ZF_RING_2"/>
    <property type="match status" value="1"/>
</dbReference>
<dbReference type="InterPro" id="IPR052788">
    <property type="entry name" value="RING-type_E3_ligase_ATL"/>
</dbReference>
<evidence type="ECO:0000256" key="2">
    <source>
        <dbReference type="ARBA" id="ARBA00022771"/>
    </source>
</evidence>
<dbReference type="SUPFAM" id="SSF57850">
    <property type="entry name" value="RING/U-box"/>
    <property type="match status" value="1"/>
</dbReference>
<dbReference type="GO" id="GO:0006511">
    <property type="term" value="P:ubiquitin-dependent protein catabolic process"/>
    <property type="evidence" value="ECO:0000318"/>
    <property type="project" value="GO_Central"/>
</dbReference>
<reference evidence="8" key="4">
    <citation type="submission" date="2021-05" db="UniProtKB">
        <authorList>
            <consortium name="EnsemblPlants"/>
        </authorList>
    </citation>
    <scope>IDENTIFICATION</scope>
    <source>
        <strain evidence="8">cv. B73</strain>
    </source>
</reference>
<dbReference type="eggNOG" id="KOG0800">
    <property type="taxonomic scope" value="Eukaryota"/>
</dbReference>
<keyword evidence="5" id="KW-0812">Transmembrane</keyword>
<proteinExistence type="predicted"/>
<keyword evidence="3" id="KW-0862">Zinc</keyword>
<dbReference type="InterPro" id="IPR001841">
    <property type="entry name" value="Znf_RING"/>
</dbReference>
<dbReference type="SMR" id="K7U6C1"/>
<evidence type="ECO:0000259" key="6">
    <source>
        <dbReference type="PROSITE" id="PS50089"/>
    </source>
</evidence>
<dbReference type="Gramene" id="Zm00001eb195260_T001">
    <property type="protein sequence ID" value="Zm00001eb195260_P001"/>
    <property type="gene ID" value="Zm00001eb195260"/>
</dbReference>
<sequence>MGWGDLVGWIRWALVGATMLVVALLAVCMLVVAVGHVIYVLWRNIRGGGAKTPPPPLSIEEVLERIPDYDFPYQELPGGAAGDDYDDDDHRESCAICVAPYEPGEACGVLPGCGHVFHKLCVAEWLRQSTTCPLCRAAFDVTEGTRQAVVDNMV</sequence>
<evidence type="ECO:0000256" key="4">
    <source>
        <dbReference type="PROSITE-ProRule" id="PRU00175"/>
    </source>
</evidence>
<dbReference type="Gene3D" id="3.30.40.10">
    <property type="entry name" value="Zinc/RING finger domain, C3HC4 (zinc finger)"/>
    <property type="match status" value="1"/>
</dbReference>
<dbReference type="PANTHER" id="PTHR45798">
    <property type="entry name" value="RING-H2 FINGER PROTEIN ATL61-RELATED-RELATED"/>
    <property type="match status" value="1"/>
</dbReference>
<reference evidence="8" key="3">
    <citation type="submission" date="2019-07" db="EMBL/GenBank/DDBJ databases">
        <authorList>
            <person name="Seetharam A."/>
            <person name="Woodhouse M."/>
            <person name="Cannon E."/>
        </authorList>
    </citation>
    <scope>NUCLEOTIDE SEQUENCE [LARGE SCALE GENOMIC DNA]</scope>
    <source>
        <strain evidence="8">cv. B73</strain>
    </source>
</reference>
<evidence type="ECO:0000313" key="7">
    <source>
        <dbReference type="EMBL" id="AQK57010.1"/>
    </source>
</evidence>
<keyword evidence="5" id="KW-1133">Transmembrane helix</keyword>
<reference evidence="7" key="2">
    <citation type="submission" date="2015-12" db="EMBL/GenBank/DDBJ databases">
        <title>Update maize B73 reference genome by single molecule sequencing technologies.</title>
        <authorList>
            <consortium name="Maize Genome Sequencing Project"/>
            <person name="Ware D."/>
        </authorList>
    </citation>
    <scope>NUCLEOTIDE SEQUENCE</scope>
    <source>
        <tissue evidence="7">Seedling</tissue>
    </source>
</reference>
<dbReference type="AlphaFoldDB" id="K7U6C1"/>
<evidence type="ECO:0000256" key="5">
    <source>
        <dbReference type="SAM" id="Phobius"/>
    </source>
</evidence>
<dbReference type="PaxDb" id="4577-GRMZM2G033086_P01"/>
<dbReference type="GO" id="GO:0008270">
    <property type="term" value="F:zinc ion binding"/>
    <property type="evidence" value="ECO:0007669"/>
    <property type="project" value="UniProtKB-KW"/>
</dbReference>
<dbReference type="GO" id="GO:0016020">
    <property type="term" value="C:membrane"/>
    <property type="evidence" value="ECO:0000318"/>
    <property type="project" value="GO_Central"/>
</dbReference>